<feature type="compositionally biased region" description="Polar residues" evidence="1">
    <location>
        <begin position="311"/>
        <end position="323"/>
    </location>
</feature>
<keyword evidence="3" id="KW-1185">Reference proteome</keyword>
<organism evidence="2 3">
    <name type="scientific">Roseovarius litorisediminis</name>
    <dbReference type="NCBI Taxonomy" id="1312363"/>
    <lineage>
        <taxon>Bacteria</taxon>
        <taxon>Pseudomonadati</taxon>
        <taxon>Pseudomonadota</taxon>
        <taxon>Alphaproteobacteria</taxon>
        <taxon>Rhodobacterales</taxon>
        <taxon>Roseobacteraceae</taxon>
        <taxon>Roseovarius</taxon>
    </lineage>
</organism>
<evidence type="ECO:0000313" key="3">
    <source>
        <dbReference type="Proteomes" id="UP000193827"/>
    </source>
</evidence>
<reference evidence="2 3" key="1">
    <citation type="submission" date="2017-03" db="EMBL/GenBank/DDBJ databases">
        <authorList>
            <person name="Afonso C.L."/>
            <person name="Miller P.J."/>
            <person name="Scott M.A."/>
            <person name="Spackman E."/>
            <person name="Goraichik I."/>
            <person name="Dimitrov K.M."/>
            <person name="Suarez D.L."/>
            <person name="Swayne D.E."/>
        </authorList>
    </citation>
    <scope>NUCLEOTIDE SEQUENCE [LARGE SCALE GENOMIC DNA]</scope>
    <source>
        <strain evidence="2 3">CECT 8287</strain>
    </source>
</reference>
<evidence type="ECO:0000313" key="2">
    <source>
        <dbReference type="EMBL" id="SLN64460.1"/>
    </source>
</evidence>
<name>A0A1Y5TND6_9RHOB</name>
<sequence>MQAMTVPSPRFAAIRRKVRVTMDVILHLGAHRTASTSFQHYMRENAAKLMPEGIGFWGPLRTRDGLLSGIIPVPGRRTAADQLGRAKGRIALHLKTARDKGIRQLIVSDENMIGAARKNLRDSCLYAGVGERMARYNDAFAGKIVRVALSIRSQDGFWASSAAFAVGRGHVVPRKDDLDRLVTTNRHWREVVADLYCALPGAEIQVMPYEIYGGLPERKLAQMTGLANPPRKHAREWLNRAPDLTRLRQIVTDRGGDAGRLPEGTGRWHPFDRHQTIALREAYADDLFWLRAGADGCATLIEETGPEKAGQNPSTGQNTTRGQPNGIEERRLA</sequence>
<protein>
    <submittedName>
        <fullName evidence="2">Uncharacterized protein</fullName>
    </submittedName>
</protein>
<dbReference type="EMBL" id="FWFL01000011">
    <property type="protein sequence ID" value="SLN64460.1"/>
    <property type="molecule type" value="Genomic_DNA"/>
</dbReference>
<dbReference type="RefSeq" id="WP_235862333.1">
    <property type="nucleotide sequence ID" value="NZ_FWFL01000011.1"/>
</dbReference>
<evidence type="ECO:0000256" key="1">
    <source>
        <dbReference type="SAM" id="MobiDB-lite"/>
    </source>
</evidence>
<dbReference type="Proteomes" id="UP000193827">
    <property type="component" value="Unassembled WGS sequence"/>
</dbReference>
<gene>
    <name evidence="2" type="ORF">PEL8287_03551</name>
</gene>
<feature type="region of interest" description="Disordered" evidence="1">
    <location>
        <begin position="305"/>
        <end position="333"/>
    </location>
</feature>
<proteinExistence type="predicted"/>
<dbReference type="AlphaFoldDB" id="A0A1Y5TND6"/>
<accession>A0A1Y5TND6</accession>